<dbReference type="Pfam" id="PF02472">
    <property type="entry name" value="ExbD"/>
    <property type="match status" value="1"/>
</dbReference>
<name>A0A1Z3HQX3_9CYAN</name>
<reference evidence="9 10" key="1">
    <citation type="journal article" date="2016" name="Biochim. Biophys. Acta">
        <title>Characterization of red-shifted phycobilisomes isolated from the chlorophyll f-containing cyanobacterium Halomicronema hongdechloris.</title>
        <authorList>
            <person name="Li Y."/>
            <person name="Lin Y."/>
            <person name="Garvey C.J."/>
            <person name="Birch D."/>
            <person name="Corkery R.W."/>
            <person name="Loughlin P.C."/>
            <person name="Scheer H."/>
            <person name="Willows R.D."/>
            <person name="Chen M."/>
        </authorList>
    </citation>
    <scope>NUCLEOTIDE SEQUENCE [LARGE SCALE GENOMIC DNA]</scope>
    <source>
        <strain evidence="9 10">C2206</strain>
    </source>
</reference>
<sequence length="138" mass="15292">MYHLDESEEEFDLNIVPMIDVIFAILTFFIISSLFLTRSESLPVNLPKAASAEVQDRTRITVTVEASGDIALNRDPIVLENLQAGVRDLMDSRQESVIVINADEAVNHGRVIAVMDQLRDIEGATLGIATEQPEPESR</sequence>
<evidence type="ECO:0000256" key="5">
    <source>
        <dbReference type="ARBA" id="ARBA00022989"/>
    </source>
</evidence>
<keyword evidence="6 8" id="KW-0472">Membrane</keyword>
<keyword evidence="7" id="KW-0813">Transport</keyword>
<dbReference type="EMBL" id="CP021983">
    <property type="protein sequence ID" value="ASC72656.1"/>
    <property type="molecule type" value="Genomic_DNA"/>
</dbReference>
<organism evidence="9 10">
    <name type="scientific">Halomicronema hongdechloris C2206</name>
    <dbReference type="NCBI Taxonomy" id="1641165"/>
    <lineage>
        <taxon>Bacteria</taxon>
        <taxon>Bacillati</taxon>
        <taxon>Cyanobacteriota</taxon>
        <taxon>Cyanophyceae</taxon>
        <taxon>Nodosilineales</taxon>
        <taxon>Nodosilineaceae</taxon>
        <taxon>Halomicronema</taxon>
    </lineage>
</organism>
<dbReference type="KEGG" id="hhg:XM38_036140"/>
<evidence type="ECO:0000256" key="2">
    <source>
        <dbReference type="ARBA" id="ARBA00005811"/>
    </source>
</evidence>
<dbReference type="GO" id="GO:0015031">
    <property type="term" value="P:protein transport"/>
    <property type="evidence" value="ECO:0007669"/>
    <property type="project" value="UniProtKB-KW"/>
</dbReference>
<dbReference type="STRING" id="1641165.XM38_16430"/>
<evidence type="ECO:0000313" key="9">
    <source>
        <dbReference type="EMBL" id="ASC72656.1"/>
    </source>
</evidence>
<dbReference type="GO" id="GO:0022857">
    <property type="term" value="F:transmembrane transporter activity"/>
    <property type="evidence" value="ECO:0007669"/>
    <property type="project" value="InterPro"/>
</dbReference>
<evidence type="ECO:0000256" key="7">
    <source>
        <dbReference type="RuleBase" id="RU003879"/>
    </source>
</evidence>
<dbReference type="Gene3D" id="3.30.420.270">
    <property type="match status" value="1"/>
</dbReference>
<dbReference type="InterPro" id="IPR003400">
    <property type="entry name" value="ExbD"/>
</dbReference>
<evidence type="ECO:0000256" key="6">
    <source>
        <dbReference type="ARBA" id="ARBA00023136"/>
    </source>
</evidence>
<dbReference type="PANTHER" id="PTHR30558">
    <property type="entry name" value="EXBD MEMBRANE COMPONENT OF PMF-DRIVEN MACROMOLECULE IMPORT SYSTEM"/>
    <property type="match status" value="1"/>
</dbReference>
<dbReference type="RefSeq" id="WP_080811023.1">
    <property type="nucleotide sequence ID" value="NZ_CP021983.2"/>
</dbReference>
<evidence type="ECO:0000256" key="3">
    <source>
        <dbReference type="ARBA" id="ARBA00022475"/>
    </source>
</evidence>
<dbReference type="GO" id="GO:0005886">
    <property type="term" value="C:plasma membrane"/>
    <property type="evidence" value="ECO:0007669"/>
    <property type="project" value="UniProtKB-SubCell"/>
</dbReference>
<dbReference type="AlphaFoldDB" id="A0A1Z3HQX3"/>
<proteinExistence type="inferred from homology"/>
<comment type="subcellular location">
    <subcellularLocation>
        <location evidence="1">Cell membrane</location>
        <topology evidence="1">Single-pass membrane protein</topology>
    </subcellularLocation>
    <subcellularLocation>
        <location evidence="7">Cell membrane</location>
        <topology evidence="7">Single-pass type II membrane protein</topology>
    </subcellularLocation>
</comment>
<gene>
    <name evidence="9" type="primary">exbD2</name>
    <name evidence="9" type="ORF">XM38_036140</name>
</gene>
<dbReference type="OrthoDB" id="9793581at2"/>
<feature type="transmembrane region" description="Helical" evidence="8">
    <location>
        <begin position="15"/>
        <end position="36"/>
    </location>
</feature>
<evidence type="ECO:0000313" key="10">
    <source>
        <dbReference type="Proteomes" id="UP000191901"/>
    </source>
</evidence>
<evidence type="ECO:0000256" key="4">
    <source>
        <dbReference type="ARBA" id="ARBA00022692"/>
    </source>
</evidence>
<protein>
    <submittedName>
        <fullName evidence="9">Biopolymer transport protein exbD2</fullName>
    </submittedName>
</protein>
<keyword evidence="10" id="KW-1185">Reference proteome</keyword>
<evidence type="ECO:0000256" key="8">
    <source>
        <dbReference type="SAM" id="Phobius"/>
    </source>
</evidence>
<keyword evidence="7" id="KW-0653">Protein transport</keyword>
<evidence type="ECO:0000256" key="1">
    <source>
        <dbReference type="ARBA" id="ARBA00004162"/>
    </source>
</evidence>
<accession>A0A1Z3HQX3</accession>
<dbReference type="Proteomes" id="UP000191901">
    <property type="component" value="Chromosome"/>
</dbReference>
<keyword evidence="3" id="KW-1003">Cell membrane</keyword>
<keyword evidence="5 8" id="KW-1133">Transmembrane helix</keyword>
<keyword evidence="4 7" id="KW-0812">Transmembrane</keyword>
<dbReference type="PANTHER" id="PTHR30558:SF3">
    <property type="entry name" value="BIOPOLYMER TRANSPORT PROTEIN EXBD-RELATED"/>
    <property type="match status" value="1"/>
</dbReference>
<comment type="similarity">
    <text evidence="2 7">Belongs to the ExbD/TolR family.</text>
</comment>